<keyword evidence="4 7" id="KW-0812">Transmembrane</keyword>
<dbReference type="AlphaFoldDB" id="A0A6L8W6A8"/>
<dbReference type="InterPro" id="IPR029044">
    <property type="entry name" value="Nucleotide-diphossugar_trans"/>
</dbReference>
<name>A0A6L8W6A8_9PROT</name>
<evidence type="ECO:0000256" key="3">
    <source>
        <dbReference type="ARBA" id="ARBA00022679"/>
    </source>
</evidence>
<organism evidence="9 10">
    <name type="scientific">Sneathiella litorea</name>
    <dbReference type="NCBI Taxonomy" id="2606216"/>
    <lineage>
        <taxon>Bacteria</taxon>
        <taxon>Pseudomonadati</taxon>
        <taxon>Pseudomonadota</taxon>
        <taxon>Alphaproteobacteria</taxon>
        <taxon>Sneathiellales</taxon>
        <taxon>Sneathiellaceae</taxon>
        <taxon>Sneathiella</taxon>
    </lineage>
</organism>
<dbReference type="PANTHER" id="PTHR48090">
    <property type="entry name" value="UNDECAPRENYL-PHOSPHATE 4-DEOXY-4-FORMAMIDO-L-ARABINOSE TRANSFERASE-RELATED"/>
    <property type="match status" value="1"/>
</dbReference>
<evidence type="ECO:0000256" key="2">
    <source>
        <dbReference type="ARBA" id="ARBA00022676"/>
    </source>
</evidence>
<keyword evidence="3 9" id="KW-0808">Transferase</keyword>
<evidence type="ECO:0000259" key="8">
    <source>
        <dbReference type="Pfam" id="PF00535"/>
    </source>
</evidence>
<sequence>MKLSIVATLYKSAPFIDEFYERCVAAASDIFENNFEIIFVNDGSPDDSLSRAIALYESDKRVKVVDLSRNFGHHKAMMAGLSFASGDLVYLLDSDLEEQPEWLKIFYSILTQENDINPVDVVYGIQDARKGGWIEKITGTLFFNIFSYLSEANIPKNLVTARLMSKRYVDALLLHNEREYFIAGLWAITGFNQESITVKKLSTSKSNYSFWKKLSFALHHVICFSTVPLKLICLFGLFIAGISAFFAIFVIFQYLFGTLAEGWPSIVVAICFFGGLNFFGIGVLGLYIGKVFSEVKQRPNAIYRQIYDGS</sequence>
<evidence type="ECO:0000256" key="6">
    <source>
        <dbReference type="ARBA" id="ARBA00023136"/>
    </source>
</evidence>
<evidence type="ECO:0000256" key="5">
    <source>
        <dbReference type="ARBA" id="ARBA00022989"/>
    </source>
</evidence>
<dbReference type="InterPro" id="IPR001173">
    <property type="entry name" value="Glyco_trans_2-like"/>
</dbReference>
<dbReference type="GO" id="GO:0005886">
    <property type="term" value="C:plasma membrane"/>
    <property type="evidence" value="ECO:0007669"/>
    <property type="project" value="TreeGrafter"/>
</dbReference>
<feature type="domain" description="Glycosyltransferase 2-like" evidence="8">
    <location>
        <begin position="4"/>
        <end position="137"/>
    </location>
</feature>
<dbReference type="CDD" id="cd04187">
    <property type="entry name" value="DPM1_like_bac"/>
    <property type="match status" value="1"/>
</dbReference>
<keyword evidence="6 7" id="KW-0472">Membrane</keyword>
<dbReference type="Proteomes" id="UP000476030">
    <property type="component" value="Unassembled WGS sequence"/>
</dbReference>
<accession>A0A6L8W6A8</accession>
<keyword evidence="5 7" id="KW-1133">Transmembrane helix</keyword>
<comment type="caution">
    <text evidence="9">The sequence shown here is derived from an EMBL/GenBank/DDBJ whole genome shotgun (WGS) entry which is preliminary data.</text>
</comment>
<protein>
    <submittedName>
        <fullName evidence="9">Glycosyltransferase</fullName>
    </submittedName>
</protein>
<dbReference type="PANTHER" id="PTHR48090:SF1">
    <property type="entry name" value="PROPHAGE BACTOPRENOL GLUCOSYL TRANSFERASE HOMOLOG"/>
    <property type="match status" value="1"/>
</dbReference>
<dbReference type="SUPFAM" id="SSF53448">
    <property type="entry name" value="Nucleotide-diphospho-sugar transferases"/>
    <property type="match status" value="1"/>
</dbReference>
<evidence type="ECO:0000256" key="4">
    <source>
        <dbReference type="ARBA" id="ARBA00022692"/>
    </source>
</evidence>
<dbReference type="Gene3D" id="3.90.550.10">
    <property type="entry name" value="Spore Coat Polysaccharide Biosynthesis Protein SpsA, Chain A"/>
    <property type="match status" value="1"/>
</dbReference>
<reference evidence="9 10" key="1">
    <citation type="submission" date="2019-12" db="EMBL/GenBank/DDBJ databases">
        <title>Snethiella sp. nov. sp. isolated from sea sand.</title>
        <authorList>
            <person name="Kim J."/>
            <person name="Jeong S.E."/>
            <person name="Jung H.S."/>
            <person name="Jeon C.O."/>
        </authorList>
    </citation>
    <scope>NUCLEOTIDE SEQUENCE [LARGE SCALE GENOMIC DNA]</scope>
    <source>
        <strain evidence="9 10">DP05</strain>
    </source>
</reference>
<proteinExistence type="predicted"/>
<dbReference type="GO" id="GO:0016757">
    <property type="term" value="F:glycosyltransferase activity"/>
    <property type="evidence" value="ECO:0007669"/>
    <property type="project" value="UniProtKB-KW"/>
</dbReference>
<gene>
    <name evidence="9" type="ORF">GQE98_08290</name>
</gene>
<dbReference type="RefSeq" id="WP_161315194.1">
    <property type="nucleotide sequence ID" value="NZ_WTUW01000002.1"/>
</dbReference>
<keyword evidence="10" id="KW-1185">Reference proteome</keyword>
<evidence type="ECO:0000313" key="9">
    <source>
        <dbReference type="EMBL" id="MZR30631.1"/>
    </source>
</evidence>
<feature type="transmembrane region" description="Helical" evidence="7">
    <location>
        <begin position="262"/>
        <end position="288"/>
    </location>
</feature>
<dbReference type="InterPro" id="IPR050256">
    <property type="entry name" value="Glycosyltransferase_2"/>
</dbReference>
<feature type="transmembrane region" description="Helical" evidence="7">
    <location>
        <begin position="231"/>
        <end position="256"/>
    </location>
</feature>
<dbReference type="EMBL" id="WTUW01000002">
    <property type="protein sequence ID" value="MZR30631.1"/>
    <property type="molecule type" value="Genomic_DNA"/>
</dbReference>
<evidence type="ECO:0000256" key="7">
    <source>
        <dbReference type="SAM" id="Phobius"/>
    </source>
</evidence>
<comment type="subcellular location">
    <subcellularLocation>
        <location evidence="1">Membrane</location>
        <topology evidence="1">Multi-pass membrane protein</topology>
    </subcellularLocation>
</comment>
<evidence type="ECO:0000313" key="10">
    <source>
        <dbReference type="Proteomes" id="UP000476030"/>
    </source>
</evidence>
<keyword evidence="2" id="KW-0328">Glycosyltransferase</keyword>
<evidence type="ECO:0000256" key="1">
    <source>
        <dbReference type="ARBA" id="ARBA00004141"/>
    </source>
</evidence>
<dbReference type="Pfam" id="PF00535">
    <property type="entry name" value="Glycos_transf_2"/>
    <property type="match status" value="1"/>
</dbReference>